<accession>A0ABU8EQU2</accession>
<gene>
    <name evidence="1" type="ORF">WAE96_01885</name>
</gene>
<comment type="caution">
    <text evidence="1">The sequence shown here is derived from an EMBL/GenBank/DDBJ whole genome shotgun (WGS) entry which is preliminary data.</text>
</comment>
<evidence type="ECO:0000313" key="2">
    <source>
        <dbReference type="Proteomes" id="UP001382455"/>
    </source>
</evidence>
<proteinExistence type="predicted"/>
<sequence length="102" mass="11729">MAKSSDFFELSQFDLSKETTYSASKLIFLPSEQITLLAFSGEYLIAASRRGTVFVLTRGSDRWQAYKELDLSEYHAATNDFFVLNDIDIYDNKLLIMDMAMF</sequence>
<protein>
    <submittedName>
        <fullName evidence="1">Uncharacterized protein</fullName>
    </submittedName>
</protein>
<reference evidence="1 2" key="1">
    <citation type="submission" date="2023-12" db="EMBL/GenBank/DDBJ databases">
        <title>Friends and Foes: Symbiotic and Algicidal bacterial influence on Karenia brevis blooms.</title>
        <authorList>
            <person name="Fei C."/>
            <person name="Mohamed A.R."/>
            <person name="Booker A."/>
            <person name="Arshad M."/>
            <person name="Klass S."/>
            <person name="Ahn S."/>
            <person name="Gilbert P.M."/>
            <person name="Heil C.A."/>
            <person name="Martinez J.M."/>
            <person name="Amin S.A."/>
        </authorList>
    </citation>
    <scope>NUCLEOTIDE SEQUENCE [LARGE SCALE GENOMIC DNA]</scope>
    <source>
        <strain evidence="1 2">CE15</strain>
    </source>
</reference>
<dbReference type="Proteomes" id="UP001382455">
    <property type="component" value="Unassembled WGS sequence"/>
</dbReference>
<organism evidence="1 2">
    <name type="scientific">Pseudoalteromonas spongiae</name>
    <dbReference type="NCBI Taxonomy" id="298657"/>
    <lineage>
        <taxon>Bacteria</taxon>
        <taxon>Pseudomonadati</taxon>
        <taxon>Pseudomonadota</taxon>
        <taxon>Gammaproteobacteria</taxon>
        <taxon>Alteromonadales</taxon>
        <taxon>Pseudoalteromonadaceae</taxon>
        <taxon>Pseudoalteromonas</taxon>
    </lineage>
</organism>
<keyword evidence="2" id="KW-1185">Reference proteome</keyword>
<evidence type="ECO:0000313" key="1">
    <source>
        <dbReference type="EMBL" id="MEI4548457.1"/>
    </source>
</evidence>
<dbReference type="RefSeq" id="WP_336434410.1">
    <property type="nucleotide sequence ID" value="NZ_JBAWKS010000001.1"/>
</dbReference>
<dbReference type="EMBL" id="JBAWKS010000001">
    <property type="protein sequence ID" value="MEI4548457.1"/>
    <property type="molecule type" value="Genomic_DNA"/>
</dbReference>
<name>A0ABU8EQU2_9GAMM</name>